<evidence type="ECO:0000313" key="2">
    <source>
        <dbReference type="Proteomes" id="UP000499080"/>
    </source>
</evidence>
<comment type="caution">
    <text evidence="1">The sequence shown here is derived from an EMBL/GenBank/DDBJ whole genome shotgun (WGS) entry which is preliminary data.</text>
</comment>
<accession>A0A4Y2AM65</accession>
<evidence type="ECO:0000313" key="1">
    <source>
        <dbReference type="EMBL" id="GBL80868.1"/>
    </source>
</evidence>
<organism evidence="1 2">
    <name type="scientific">Araneus ventricosus</name>
    <name type="common">Orbweaver spider</name>
    <name type="synonym">Epeira ventricosa</name>
    <dbReference type="NCBI Taxonomy" id="182803"/>
    <lineage>
        <taxon>Eukaryota</taxon>
        <taxon>Metazoa</taxon>
        <taxon>Ecdysozoa</taxon>
        <taxon>Arthropoda</taxon>
        <taxon>Chelicerata</taxon>
        <taxon>Arachnida</taxon>
        <taxon>Araneae</taxon>
        <taxon>Araneomorphae</taxon>
        <taxon>Entelegynae</taxon>
        <taxon>Araneoidea</taxon>
        <taxon>Araneidae</taxon>
        <taxon>Araneus</taxon>
    </lineage>
</organism>
<dbReference type="EMBL" id="BGPR01232554">
    <property type="protein sequence ID" value="GBL80868.1"/>
    <property type="molecule type" value="Genomic_DNA"/>
</dbReference>
<reference evidence="1 2" key="1">
    <citation type="journal article" date="2019" name="Sci. Rep.">
        <title>Orb-weaving spider Araneus ventricosus genome elucidates the spidroin gene catalogue.</title>
        <authorList>
            <person name="Kono N."/>
            <person name="Nakamura H."/>
            <person name="Ohtoshi R."/>
            <person name="Moran D.A.P."/>
            <person name="Shinohara A."/>
            <person name="Yoshida Y."/>
            <person name="Fujiwara M."/>
            <person name="Mori M."/>
            <person name="Tomita M."/>
            <person name="Arakawa K."/>
        </authorList>
    </citation>
    <scope>NUCLEOTIDE SEQUENCE [LARGE SCALE GENOMIC DNA]</scope>
</reference>
<dbReference type="AlphaFoldDB" id="A0A4Y2AM65"/>
<gene>
    <name evidence="1" type="ORF">AVEN_48534_1</name>
</gene>
<sequence>MEETAFRRLRNTIKMHVVECNPAPNFNIAPGNTRMENYFRPVEKSETSEETTKRRILLRCLKERWTTTFSQYQLLKDPDIHKRSAKRRRQVLPPRFKGPFCSSIPTPSAILNLGSCTTCRIQD</sequence>
<keyword evidence="2" id="KW-1185">Reference proteome</keyword>
<protein>
    <submittedName>
        <fullName evidence="1">Uncharacterized protein</fullName>
    </submittedName>
</protein>
<proteinExistence type="predicted"/>
<name>A0A4Y2AM65_ARAVE</name>
<dbReference type="Proteomes" id="UP000499080">
    <property type="component" value="Unassembled WGS sequence"/>
</dbReference>